<dbReference type="Proteomes" id="UP000232164">
    <property type="component" value="Unassembled WGS sequence"/>
</dbReference>
<gene>
    <name evidence="1" type="ORF">CWR43_01090</name>
</gene>
<dbReference type="RefSeq" id="WP_100770356.1">
    <property type="nucleotide sequence ID" value="NZ_PIQN01000002.1"/>
</dbReference>
<organism evidence="1 2">
    <name type="scientific">Rhizobium sullae</name>
    <name type="common">Rhizobium hedysari</name>
    <dbReference type="NCBI Taxonomy" id="50338"/>
    <lineage>
        <taxon>Bacteria</taxon>
        <taxon>Pseudomonadati</taxon>
        <taxon>Pseudomonadota</taxon>
        <taxon>Alphaproteobacteria</taxon>
        <taxon>Hyphomicrobiales</taxon>
        <taxon>Rhizobiaceae</taxon>
        <taxon>Rhizobium/Agrobacterium group</taxon>
        <taxon>Rhizobium</taxon>
    </lineage>
</organism>
<sequence>MDMIFYGRSMSMFRAVQQWVTMSSRSMTIRLGSQLSPMNCQTFCVQFSSGERGGRNIKMTLSDTFSLGVFRPTLFLPNE</sequence>
<dbReference type="AlphaFoldDB" id="A0A2N0DH49"/>
<proteinExistence type="predicted"/>
<dbReference type="EMBL" id="PIQN01000002">
    <property type="protein sequence ID" value="PKA45439.1"/>
    <property type="molecule type" value="Genomic_DNA"/>
</dbReference>
<reference evidence="1 2" key="2">
    <citation type="submission" date="2017-12" db="EMBL/GenBank/DDBJ databases">
        <title>Genome sequence of Rhizobium sullae HCNT1 isolated from Sulla coronaria nodules and featuring peculiar denitrification phenotypes.</title>
        <authorList>
            <person name="De Diego-Diaz B."/>
            <person name="Treu L."/>
            <person name="Campanaro S."/>
            <person name="Da Silva Duarte V."/>
            <person name="Basaglia M."/>
            <person name="Favaro L."/>
            <person name="Casella S."/>
            <person name="Squartini A."/>
        </authorList>
    </citation>
    <scope>NUCLEOTIDE SEQUENCE [LARGE SCALE GENOMIC DNA]</scope>
    <source>
        <strain evidence="1 2">HCNT1</strain>
    </source>
</reference>
<reference evidence="1 2" key="1">
    <citation type="submission" date="2017-11" db="EMBL/GenBank/DDBJ databases">
        <authorList>
            <person name="Han C.G."/>
        </authorList>
    </citation>
    <scope>NUCLEOTIDE SEQUENCE [LARGE SCALE GENOMIC DNA]</scope>
    <source>
        <strain evidence="1 2">HCNT1</strain>
    </source>
</reference>
<protein>
    <submittedName>
        <fullName evidence="1">Uncharacterized protein</fullName>
    </submittedName>
</protein>
<comment type="caution">
    <text evidence="1">The sequence shown here is derived from an EMBL/GenBank/DDBJ whole genome shotgun (WGS) entry which is preliminary data.</text>
</comment>
<name>A0A2N0DH49_RHISU</name>
<accession>A0A2N0DH49</accession>
<evidence type="ECO:0000313" key="2">
    <source>
        <dbReference type="Proteomes" id="UP000232164"/>
    </source>
</evidence>
<evidence type="ECO:0000313" key="1">
    <source>
        <dbReference type="EMBL" id="PKA45439.1"/>
    </source>
</evidence>